<feature type="domain" description="Nephrocystin 3-like N-terminal" evidence="2">
    <location>
        <begin position="92"/>
        <end position="240"/>
    </location>
</feature>
<evidence type="ECO:0000313" key="3">
    <source>
        <dbReference type="EMBL" id="KAF9442093.1"/>
    </source>
</evidence>
<dbReference type="Gene3D" id="3.40.50.300">
    <property type="entry name" value="P-loop containing nucleotide triphosphate hydrolases"/>
    <property type="match status" value="1"/>
</dbReference>
<dbReference type="PANTHER" id="PTHR10039">
    <property type="entry name" value="AMELOGENIN"/>
    <property type="match status" value="1"/>
</dbReference>
<protein>
    <recommendedName>
        <fullName evidence="2">Nephrocystin 3-like N-terminal domain-containing protein</fullName>
    </recommendedName>
</protein>
<dbReference type="OrthoDB" id="5106486at2759"/>
<reference evidence="3" key="1">
    <citation type="submission" date="2020-11" db="EMBL/GenBank/DDBJ databases">
        <authorList>
            <consortium name="DOE Joint Genome Institute"/>
            <person name="Ahrendt S."/>
            <person name="Riley R."/>
            <person name="Andreopoulos W."/>
            <person name="Labutti K."/>
            <person name="Pangilinan J."/>
            <person name="Ruiz-Duenas F.J."/>
            <person name="Barrasa J.M."/>
            <person name="Sanchez-Garcia M."/>
            <person name="Camarero S."/>
            <person name="Miyauchi S."/>
            <person name="Serrano A."/>
            <person name="Linde D."/>
            <person name="Babiker R."/>
            <person name="Drula E."/>
            <person name="Ayuso-Fernandez I."/>
            <person name="Pacheco R."/>
            <person name="Padilla G."/>
            <person name="Ferreira P."/>
            <person name="Barriuso J."/>
            <person name="Kellner H."/>
            <person name="Castanera R."/>
            <person name="Alfaro M."/>
            <person name="Ramirez L."/>
            <person name="Pisabarro A.G."/>
            <person name="Kuo A."/>
            <person name="Tritt A."/>
            <person name="Lipzen A."/>
            <person name="He G."/>
            <person name="Yan M."/>
            <person name="Ng V."/>
            <person name="Cullen D."/>
            <person name="Martin F."/>
            <person name="Rosso M.-N."/>
            <person name="Henrissat B."/>
            <person name="Hibbett D."/>
            <person name="Martinez A.T."/>
            <person name="Grigoriev I.V."/>
        </authorList>
    </citation>
    <scope>NUCLEOTIDE SEQUENCE</scope>
    <source>
        <strain evidence="3">MF-IS2</strain>
    </source>
</reference>
<dbReference type="Proteomes" id="UP000807342">
    <property type="component" value="Unassembled WGS sequence"/>
</dbReference>
<dbReference type="InterPro" id="IPR027417">
    <property type="entry name" value="P-loop_NTPase"/>
</dbReference>
<comment type="caution">
    <text evidence="3">The sequence shown here is derived from an EMBL/GenBank/DDBJ whole genome shotgun (WGS) entry which is preliminary data.</text>
</comment>
<dbReference type="AlphaFoldDB" id="A0A9P5X063"/>
<sequence length="285" mass="31568">MPFLANSQHTTISGGNLVDQSIGAINGNVTMNISLTNRQTGINILLEAFNPDAAYDSSACNYTPWCQPGTCKQYIEDIFSWGAPAIGTDEPLPLFWMKGLAGIGKSAIAQTCAEELKDLGRLSTAFFFAARVRDNAEQFFPTITYQLSTEFPDYHNLLDQRICCDRTILKKMMAIQFKALIAEPFQELEKTGRGIGQRVVIIIDGLDECKKADDQSQIIKIIAVAAHDSVTPFHWAFFSRPEPQIEAAFTSDEASQVTYKVELPVLDDTNSDIKLYLCSGFENIS</sequence>
<keyword evidence="4" id="KW-1185">Reference proteome</keyword>
<keyword evidence="1" id="KW-0677">Repeat</keyword>
<gene>
    <name evidence="3" type="ORF">P691DRAFT_765575</name>
</gene>
<dbReference type="Pfam" id="PF24883">
    <property type="entry name" value="NPHP3_N"/>
    <property type="match status" value="1"/>
</dbReference>
<organism evidence="3 4">
    <name type="scientific">Macrolepiota fuliginosa MF-IS2</name>
    <dbReference type="NCBI Taxonomy" id="1400762"/>
    <lineage>
        <taxon>Eukaryota</taxon>
        <taxon>Fungi</taxon>
        <taxon>Dikarya</taxon>
        <taxon>Basidiomycota</taxon>
        <taxon>Agaricomycotina</taxon>
        <taxon>Agaricomycetes</taxon>
        <taxon>Agaricomycetidae</taxon>
        <taxon>Agaricales</taxon>
        <taxon>Agaricineae</taxon>
        <taxon>Agaricaceae</taxon>
        <taxon>Macrolepiota</taxon>
    </lineage>
</organism>
<name>A0A9P5X063_9AGAR</name>
<dbReference type="InterPro" id="IPR056884">
    <property type="entry name" value="NPHP3-like_N"/>
</dbReference>
<dbReference type="EMBL" id="MU151705">
    <property type="protein sequence ID" value="KAF9442093.1"/>
    <property type="molecule type" value="Genomic_DNA"/>
</dbReference>
<proteinExistence type="predicted"/>
<evidence type="ECO:0000259" key="2">
    <source>
        <dbReference type="Pfam" id="PF24883"/>
    </source>
</evidence>
<evidence type="ECO:0000256" key="1">
    <source>
        <dbReference type="ARBA" id="ARBA00022737"/>
    </source>
</evidence>
<dbReference type="SUPFAM" id="SSF52540">
    <property type="entry name" value="P-loop containing nucleoside triphosphate hydrolases"/>
    <property type="match status" value="1"/>
</dbReference>
<evidence type="ECO:0000313" key="4">
    <source>
        <dbReference type="Proteomes" id="UP000807342"/>
    </source>
</evidence>
<accession>A0A9P5X063</accession>